<reference evidence="8 9" key="1">
    <citation type="submission" date="2009-04" db="EMBL/GenBank/DDBJ databases">
        <authorList>
            <person name="Sebastian Y."/>
            <person name="Madupu R."/>
            <person name="Durkin A.S."/>
            <person name="Torralba M."/>
            <person name="Methe B."/>
            <person name="Sutton G.G."/>
            <person name="Strausberg R.L."/>
            <person name="Nelson K.E."/>
        </authorList>
    </citation>
    <scope>NUCLEOTIDE SEQUENCE [LARGE SCALE GENOMIC DNA]</scope>
    <source>
        <strain evidence="9">ATCC 35406 / BCRC 14492 / JCM 8526 / NCTC 13058 / HG 370</strain>
    </source>
</reference>
<evidence type="ECO:0000256" key="4">
    <source>
        <dbReference type="PIRSR" id="PIRSR001430-1"/>
    </source>
</evidence>
<dbReference type="PANTHER" id="PTHR11142:SF0">
    <property type="entry name" value="TRNA PSEUDOURIDINE SYNTHASE-LIKE 1"/>
    <property type="match status" value="1"/>
</dbReference>
<evidence type="ECO:0000313" key="8">
    <source>
        <dbReference type="EMBL" id="EEN82864.1"/>
    </source>
</evidence>
<evidence type="ECO:0000256" key="6">
    <source>
        <dbReference type="RuleBase" id="RU003792"/>
    </source>
</evidence>
<dbReference type="PIRSF" id="PIRSF001430">
    <property type="entry name" value="tRNA_psdUrid_synth"/>
    <property type="match status" value="1"/>
</dbReference>
<dbReference type="Proteomes" id="UP000004295">
    <property type="component" value="Unassembled WGS sequence"/>
</dbReference>
<evidence type="ECO:0000256" key="2">
    <source>
        <dbReference type="ARBA" id="ARBA00022694"/>
    </source>
</evidence>
<feature type="active site" description="Nucleophile" evidence="4">
    <location>
        <position position="52"/>
    </location>
</feature>
<evidence type="ECO:0000256" key="1">
    <source>
        <dbReference type="ARBA" id="ARBA00009375"/>
    </source>
</evidence>
<dbReference type="Gene3D" id="3.30.70.660">
    <property type="entry name" value="Pseudouridine synthase I, catalytic domain, C-terminal subdomain"/>
    <property type="match status" value="1"/>
</dbReference>
<dbReference type="GO" id="GO:0160147">
    <property type="term" value="F:tRNA pseudouridine(38-40) synthase activity"/>
    <property type="evidence" value="ECO:0007669"/>
    <property type="project" value="UniProtKB-EC"/>
</dbReference>
<proteinExistence type="inferred from homology"/>
<evidence type="ECO:0000313" key="9">
    <source>
        <dbReference type="Proteomes" id="UP000004295"/>
    </source>
</evidence>
<dbReference type="FunFam" id="3.30.70.580:FF:000001">
    <property type="entry name" value="tRNA pseudouridine synthase A"/>
    <property type="match status" value="1"/>
</dbReference>
<dbReference type="AlphaFoldDB" id="C3JAB4"/>
<dbReference type="InterPro" id="IPR020097">
    <property type="entry name" value="PsdUridine_synth_TruA_a/b_dom"/>
</dbReference>
<gene>
    <name evidence="8" type="primary">truA</name>
    <name evidence="8" type="ORF">POREN0001_1635</name>
</gene>
<dbReference type="NCBIfam" id="TIGR00071">
    <property type="entry name" value="hisT_truA"/>
    <property type="match status" value="1"/>
</dbReference>
<dbReference type="EC" id="5.4.99.12" evidence="6"/>
<keyword evidence="9" id="KW-1185">Reference proteome</keyword>
<dbReference type="RefSeq" id="WP_004333466.1">
    <property type="nucleotide sequence ID" value="NZ_ACNN01000019.1"/>
</dbReference>
<dbReference type="InterPro" id="IPR020094">
    <property type="entry name" value="TruA/RsuA/RluB/E/F_N"/>
</dbReference>
<keyword evidence="3 6" id="KW-0413">Isomerase</keyword>
<protein>
    <recommendedName>
        <fullName evidence="6">tRNA pseudouridine synthase</fullName>
        <ecNumber evidence="6">5.4.99.12</ecNumber>
    </recommendedName>
</protein>
<organism evidence="8 9">
    <name type="scientific">Porphyromonas endodontalis (strain ATCC 35406 / DSM 24491 / JCM 8526 / CCUG 16442 / BCRC 14492 / NCTC 13058 / HG 370)</name>
    <name type="common">Bacteroides endodontalis</name>
    <dbReference type="NCBI Taxonomy" id="553175"/>
    <lineage>
        <taxon>Bacteria</taxon>
        <taxon>Pseudomonadati</taxon>
        <taxon>Bacteroidota</taxon>
        <taxon>Bacteroidia</taxon>
        <taxon>Bacteroidales</taxon>
        <taxon>Porphyromonadaceae</taxon>
        <taxon>Porphyromonas</taxon>
    </lineage>
</organism>
<feature type="domain" description="Pseudouridine synthase I TruA alpha/beta" evidence="7">
    <location>
        <begin position="9"/>
        <end position="106"/>
    </location>
</feature>
<dbReference type="InterPro" id="IPR001406">
    <property type="entry name" value="PsdUridine_synth_TruA"/>
</dbReference>
<comment type="catalytic activity">
    <reaction evidence="6">
        <text>uridine(38/39/40) in tRNA = pseudouridine(38/39/40) in tRNA</text>
        <dbReference type="Rhea" id="RHEA:22376"/>
        <dbReference type="Rhea" id="RHEA-COMP:10085"/>
        <dbReference type="Rhea" id="RHEA-COMP:10087"/>
        <dbReference type="ChEBI" id="CHEBI:65314"/>
        <dbReference type="ChEBI" id="CHEBI:65315"/>
        <dbReference type="EC" id="5.4.99.12"/>
    </reaction>
</comment>
<name>C3JAB4_POREA</name>
<dbReference type="eggNOG" id="COG0101">
    <property type="taxonomic scope" value="Bacteria"/>
</dbReference>
<keyword evidence="2 6" id="KW-0819">tRNA processing</keyword>
<dbReference type="InterPro" id="IPR020095">
    <property type="entry name" value="PsdUridine_synth_TruA_C"/>
</dbReference>
<dbReference type="Gene3D" id="3.30.70.580">
    <property type="entry name" value="Pseudouridine synthase I, catalytic domain, N-terminal subdomain"/>
    <property type="match status" value="1"/>
</dbReference>
<dbReference type="Pfam" id="PF01416">
    <property type="entry name" value="PseudoU_synth_1"/>
    <property type="match status" value="2"/>
</dbReference>
<accession>C3JAB4</accession>
<comment type="similarity">
    <text evidence="1 6">Belongs to the tRNA pseudouridine synthase TruA family.</text>
</comment>
<dbReference type="CDD" id="cd02570">
    <property type="entry name" value="PseudoU_synth_EcTruA"/>
    <property type="match status" value="1"/>
</dbReference>
<dbReference type="GO" id="GO:0031119">
    <property type="term" value="P:tRNA pseudouridine synthesis"/>
    <property type="evidence" value="ECO:0007669"/>
    <property type="project" value="TreeGrafter"/>
</dbReference>
<feature type="domain" description="Pseudouridine synthase I TruA alpha/beta" evidence="7">
    <location>
        <begin position="143"/>
        <end position="247"/>
    </location>
</feature>
<dbReference type="STRING" id="553175.POREN0001_1635"/>
<comment type="caution">
    <text evidence="8">The sequence shown here is derived from an EMBL/GenBank/DDBJ whole genome shotgun (WGS) entry which is preliminary data.</text>
</comment>
<dbReference type="SUPFAM" id="SSF55120">
    <property type="entry name" value="Pseudouridine synthase"/>
    <property type="match status" value="1"/>
</dbReference>
<evidence type="ECO:0000259" key="7">
    <source>
        <dbReference type="Pfam" id="PF01416"/>
    </source>
</evidence>
<evidence type="ECO:0000256" key="3">
    <source>
        <dbReference type="ARBA" id="ARBA00023235"/>
    </source>
</evidence>
<dbReference type="HAMAP" id="MF_00171">
    <property type="entry name" value="TruA"/>
    <property type="match status" value="1"/>
</dbReference>
<dbReference type="EMBL" id="ACNN01000019">
    <property type="protein sequence ID" value="EEN82864.1"/>
    <property type="molecule type" value="Genomic_DNA"/>
</dbReference>
<dbReference type="PANTHER" id="PTHR11142">
    <property type="entry name" value="PSEUDOURIDYLATE SYNTHASE"/>
    <property type="match status" value="1"/>
</dbReference>
<feature type="binding site" evidence="5">
    <location>
        <position position="112"/>
    </location>
    <ligand>
        <name>substrate</name>
    </ligand>
</feature>
<feature type="non-terminal residue" evidence="8">
    <location>
        <position position="264"/>
    </location>
</feature>
<dbReference type="GO" id="GO:0003723">
    <property type="term" value="F:RNA binding"/>
    <property type="evidence" value="ECO:0007669"/>
    <property type="project" value="InterPro"/>
</dbReference>
<sequence>MPRYFLDIAFDGSSYCGWQRQPNGLAVQQVIEEALSLLFRTPISIVGAGRTDAGVNAYSLPAHVDIPETAKGTPYRWRKSLNGILPHNINIRSIRPVQPSAHARFDAISRRYLYFIAEERDPFNRQWVLPVRPFPDIEKMNQAAQYLLGTHDFTSFSRLHTDTHTNICTIQEAFWSPSSYPSTWQFSITANRFLRNMVRAIVGTLLEVGASTLAPEDIIEIIRAQDRNRAGASVRGEALFLAHVEYPKEIYLDSNIPQTDSSSS</sequence>
<evidence type="ECO:0000256" key="5">
    <source>
        <dbReference type="PIRSR" id="PIRSR001430-2"/>
    </source>
</evidence>
<dbReference type="InterPro" id="IPR020103">
    <property type="entry name" value="PsdUridine_synth_cat_dom_sf"/>
</dbReference>